<dbReference type="EMBL" id="JXTB01000035">
    <property type="protein sequence ID" value="PON73132.1"/>
    <property type="molecule type" value="Genomic_DNA"/>
</dbReference>
<protein>
    <submittedName>
        <fullName evidence="1">Uncharacterized protein</fullName>
    </submittedName>
</protein>
<evidence type="ECO:0000313" key="1">
    <source>
        <dbReference type="EMBL" id="PON73132.1"/>
    </source>
</evidence>
<keyword evidence="2" id="KW-1185">Reference proteome</keyword>
<name>A0A2P5DIJ8_PARAD</name>
<organism evidence="1 2">
    <name type="scientific">Parasponia andersonii</name>
    <name type="common">Sponia andersonii</name>
    <dbReference type="NCBI Taxonomy" id="3476"/>
    <lineage>
        <taxon>Eukaryota</taxon>
        <taxon>Viridiplantae</taxon>
        <taxon>Streptophyta</taxon>
        <taxon>Embryophyta</taxon>
        <taxon>Tracheophyta</taxon>
        <taxon>Spermatophyta</taxon>
        <taxon>Magnoliopsida</taxon>
        <taxon>eudicotyledons</taxon>
        <taxon>Gunneridae</taxon>
        <taxon>Pentapetalae</taxon>
        <taxon>rosids</taxon>
        <taxon>fabids</taxon>
        <taxon>Rosales</taxon>
        <taxon>Cannabaceae</taxon>
        <taxon>Parasponia</taxon>
    </lineage>
</organism>
<proteinExistence type="predicted"/>
<dbReference type="AlphaFoldDB" id="A0A2P5DIJ8"/>
<accession>A0A2P5DIJ8</accession>
<dbReference type="Proteomes" id="UP000237105">
    <property type="component" value="Unassembled WGS sequence"/>
</dbReference>
<evidence type="ECO:0000313" key="2">
    <source>
        <dbReference type="Proteomes" id="UP000237105"/>
    </source>
</evidence>
<reference evidence="2" key="1">
    <citation type="submission" date="2016-06" db="EMBL/GenBank/DDBJ databases">
        <title>Parallel loss of symbiosis genes in relatives of nitrogen-fixing non-legume Parasponia.</title>
        <authorList>
            <person name="Van Velzen R."/>
            <person name="Holmer R."/>
            <person name="Bu F."/>
            <person name="Rutten L."/>
            <person name="Van Zeijl A."/>
            <person name="Liu W."/>
            <person name="Santuari L."/>
            <person name="Cao Q."/>
            <person name="Sharma T."/>
            <person name="Shen D."/>
            <person name="Roswanjaya Y."/>
            <person name="Wardhani T."/>
            <person name="Kalhor M.S."/>
            <person name="Jansen J."/>
            <person name="Van den Hoogen J."/>
            <person name="Gungor B."/>
            <person name="Hartog M."/>
            <person name="Hontelez J."/>
            <person name="Verver J."/>
            <person name="Yang W.-C."/>
            <person name="Schijlen E."/>
            <person name="Repin R."/>
            <person name="Schilthuizen M."/>
            <person name="Schranz E."/>
            <person name="Heidstra R."/>
            <person name="Miyata K."/>
            <person name="Fedorova E."/>
            <person name="Kohlen W."/>
            <person name="Bisseling T."/>
            <person name="Smit S."/>
            <person name="Geurts R."/>
        </authorList>
    </citation>
    <scope>NUCLEOTIDE SEQUENCE [LARGE SCALE GENOMIC DNA]</scope>
    <source>
        <strain evidence="2">cv. WU1-14</strain>
    </source>
</reference>
<sequence length="54" mass="6221">MNDPDTLRPFILAFGRRRLLQELNMKGAKKESSLISSKLPLPSIQLTNNNIRRK</sequence>
<comment type="caution">
    <text evidence="1">The sequence shown here is derived from an EMBL/GenBank/DDBJ whole genome shotgun (WGS) entry which is preliminary data.</text>
</comment>
<gene>
    <name evidence="1" type="ORF">PanWU01x14_059730</name>
</gene>